<dbReference type="OrthoDB" id="9944510at2"/>
<reference evidence="1 2" key="1">
    <citation type="submission" date="2015-08" db="EMBL/GenBank/DDBJ databases">
        <authorList>
            <person name="Babu N.S."/>
            <person name="Beckwith C.J."/>
            <person name="Beseler K.G."/>
            <person name="Brison A."/>
            <person name="Carone J.V."/>
            <person name="Caskin T.P."/>
            <person name="Diamond M."/>
            <person name="Durham M.E."/>
            <person name="Foxe J.M."/>
            <person name="Go M."/>
            <person name="Henderson B.A."/>
            <person name="Jones I.B."/>
            <person name="McGettigan J.A."/>
            <person name="Micheletti S.J."/>
            <person name="Nasrallah M.E."/>
            <person name="Ortiz D."/>
            <person name="Piller C.R."/>
            <person name="Privatt S.R."/>
            <person name="Schneider S.L."/>
            <person name="Sharp S."/>
            <person name="Smith T.C."/>
            <person name="Stanton J.D."/>
            <person name="Ullery H.E."/>
            <person name="Wilson R.J."/>
            <person name="Serrano M.G."/>
            <person name="Buck G."/>
            <person name="Lee V."/>
            <person name="Wang Y."/>
            <person name="Carvalho R."/>
            <person name="Voegtly L."/>
            <person name="Shi R."/>
            <person name="Duckworth R."/>
            <person name="Johnson A."/>
            <person name="Loviza R."/>
            <person name="Walstead R."/>
            <person name="Shah Z."/>
            <person name="Kiflezghi M."/>
            <person name="Wade K."/>
            <person name="Ball S.L."/>
            <person name="Bradley K.W."/>
            <person name="Asai D.J."/>
            <person name="Bowman C.A."/>
            <person name="Russell D.A."/>
            <person name="Pope W.H."/>
            <person name="Jacobs-Sera D."/>
            <person name="Hendrix R.W."/>
            <person name="Hatfull G.F."/>
        </authorList>
    </citation>
    <scope>NUCLEOTIDE SEQUENCE [LARGE SCALE GENOMIC DNA]</scope>
    <source>
        <strain evidence="1 2">DSM 27648</strain>
    </source>
</reference>
<gene>
    <name evidence="1" type="ORF">AKJ09_06533</name>
</gene>
<sequence length="200" mass="21785">MRGLRWLLWLAPLLAIGCGDKSSAKNAPADAGQSAMVAKTADGGPEGGVAQAADAGEVDEMSAPPASGEELASRMRHLLEAIAQNNPDLASDAMFPRDAYIAAKDAPDPGKAWEKKVASAFRHSVERTHTRTKGASYAKFVSFELGKTISQTTPKKKDFKKPLWRVKHSKLTFSIEGKTHHLLIAEMTAWRGNWYVSRLR</sequence>
<dbReference type="Proteomes" id="UP000064967">
    <property type="component" value="Chromosome"/>
</dbReference>
<proteinExistence type="predicted"/>
<keyword evidence="2" id="KW-1185">Reference proteome</keyword>
<protein>
    <recommendedName>
        <fullName evidence="3">Lipoprotein</fullName>
    </recommendedName>
</protein>
<accession>A0A0K1Q3C4</accession>
<dbReference type="KEGG" id="llu:AKJ09_06533"/>
<dbReference type="EMBL" id="CP012333">
    <property type="protein sequence ID" value="AKU99869.1"/>
    <property type="molecule type" value="Genomic_DNA"/>
</dbReference>
<dbReference type="PROSITE" id="PS51257">
    <property type="entry name" value="PROKAR_LIPOPROTEIN"/>
    <property type="match status" value="1"/>
</dbReference>
<evidence type="ECO:0000313" key="2">
    <source>
        <dbReference type="Proteomes" id="UP000064967"/>
    </source>
</evidence>
<dbReference type="RefSeq" id="WP_146651251.1">
    <property type="nucleotide sequence ID" value="NZ_CP012333.1"/>
</dbReference>
<organism evidence="1 2">
    <name type="scientific">Labilithrix luteola</name>
    <dbReference type="NCBI Taxonomy" id="1391654"/>
    <lineage>
        <taxon>Bacteria</taxon>
        <taxon>Pseudomonadati</taxon>
        <taxon>Myxococcota</taxon>
        <taxon>Polyangia</taxon>
        <taxon>Polyangiales</taxon>
        <taxon>Labilitrichaceae</taxon>
        <taxon>Labilithrix</taxon>
    </lineage>
</organism>
<evidence type="ECO:0008006" key="3">
    <source>
        <dbReference type="Google" id="ProtNLM"/>
    </source>
</evidence>
<evidence type="ECO:0000313" key="1">
    <source>
        <dbReference type="EMBL" id="AKU99869.1"/>
    </source>
</evidence>
<dbReference type="STRING" id="1391654.AKJ09_06533"/>
<name>A0A0K1Q3C4_9BACT</name>
<dbReference type="AlphaFoldDB" id="A0A0K1Q3C4"/>